<dbReference type="STRING" id="385682.SAMN05444380_10663"/>
<dbReference type="InParanoid" id="A0A1I1XJ86"/>
<dbReference type="InterPro" id="IPR041881">
    <property type="entry name" value="PqqD_sf"/>
</dbReference>
<dbReference type="Pfam" id="PF05402">
    <property type="entry name" value="PqqD"/>
    <property type="match status" value="1"/>
</dbReference>
<dbReference type="RefSeq" id="WP_010528505.1">
    <property type="nucleotide sequence ID" value="NZ_AFSL01000087.1"/>
</dbReference>
<dbReference type="OrthoDB" id="1122036at2"/>
<protein>
    <submittedName>
        <fullName evidence="1">Coenzyme PQQ synthesis protein D (PqqD)</fullName>
    </submittedName>
</protein>
<dbReference type="AlphaFoldDB" id="A0A1I1XJ86"/>
<reference evidence="1 2" key="1">
    <citation type="submission" date="2016-10" db="EMBL/GenBank/DDBJ databases">
        <authorList>
            <person name="de Groot N.N."/>
        </authorList>
    </citation>
    <scope>NUCLEOTIDE SEQUENCE [LARGE SCALE GENOMIC DNA]</scope>
    <source>
        <strain evidence="1 2">DSM 19012</strain>
    </source>
</reference>
<accession>A0A1I1XJ86</accession>
<dbReference type="Proteomes" id="UP000181976">
    <property type="component" value="Unassembled WGS sequence"/>
</dbReference>
<gene>
    <name evidence="1" type="ORF">SAMN05444380_10663</name>
</gene>
<organism evidence="1 2">
    <name type="scientific">Thermophagus xiamenensis</name>
    <dbReference type="NCBI Taxonomy" id="385682"/>
    <lineage>
        <taxon>Bacteria</taxon>
        <taxon>Pseudomonadati</taxon>
        <taxon>Bacteroidota</taxon>
        <taxon>Bacteroidia</taxon>
        <taxon>Marinilabiliales</taxon>
        <taxon>Marinilabiliaceae</taxon>
        <taxon>Thermophagus</taxon>
    </lineage>
</organism>
<dbReference type="eggNOG" id="ENOG5033BC0">
    <property type="taxonomic scope" value="Bacteria"/>
</dbReference>
<dbReference type="InterPro" id="IPR008792">
    <property type="entry name" value="PQQD"/>
</dbReference>
<dbReference type="EMBL" id="FONA01000006">
    <property type="protein sequence ID" value="SFE07427.1"/>
    <property type="molecule type" value="Genomic_DNA"/>
</dbReference>
<name>A0A1I1XJ86_9BACT</name>
<dbReference type="Gene3D" id="1.10.10.1150">
    <property type="entry name" value="Coenzyme PQQ synthesis protein D (PqqD)"/>
    <property type="match status" value="1"/>
</dbReference>
<evidence type="ECO:0000313" key="1">
    <source>
        <dbReference type="EMBL" id="SFE07427.1"/>
    </source>
</evidence>
<keyword evidence="2" id="KW-1185">Reference proteome</keyword>
<proteinExistence type="predicted"/>
<sequence length="98" mass="11312">MIDPDEFYQVNSENFVIRRMGNEMVLVPLANSVADMTSVIILNEVGSDILELLEEPANKDILLEKLLEKYDVNREILDSDIQLFLKNAYNKNVIRKVK</sequence>
<evidence type="ECO:0000313" key="2">
    <source>
        <dbReference type="Proteomes" id="UP000181976"/>
    </source>
</evidence>